<sequence>MSMGEADAKFPGQYRPAIPPSPTRENPGQVYPKSDPKAAAGESVPGTGGEHNPRMSNALGNPYAYIDTLRRLESSLTDAISSLEQEETSVGSSEEQETLLAKFKDWRQQILALNSGHKAAEGAQEGSPAKGGMFAD</sequence>
<evidence type="ECO:0000313" key="2">
    <source>
        <dbReference type="EMBL" id="OSX57901.1"/>
    </source>
</evidence>
<dbReference type="EMBL" id="KZ110606">
    <property type="protein sequence ID" value="OSX57901.1"/>
    <property type="molecule type" value="Genomic_DNA"/>
</dbReference>
<keyword evidence="3" id="KW-1185">Reference proteome</keyword>
<protein>
    <submittedName>
        <fullName evidence="2">Uncharacterized protein</fullName>
    </submittedName>
</protein>
<accession>A0A1X6MN94</accession>
<dbReference type="RefSeq" id="XP_024334695.1">
    <property type="nucleotide sequence ID" value="XM_024482448.1"/>
</dbReference>
<evidence type="ECO:0000256" key="1">
    <source>
        <dbReference type="SAM" id="MobiDB-lite"/>
    </source>
</evidence>
<proteinExistence type="predicted"/>
<feature type="region of interest" description="Disordered" evidence="1">
    <location>
        <begin position="116"/>
        <end position="136"/>
    </location>
</feature>
<gene>
    <name evidence="2" type="ORF">POSPLADRAFT_1071479</name>
</gene>
<dbReference type="GeneID" id="36327397"/>
<dbReference type="AlphaFoldDB" id="A0A1X6MN94"/>
<reference evidence="2 3" key="1">
    <citation type="submission" date="2017-04" db="EMBL/GenBank/DDBJ databases">
        <title>Genome Sequence of the Model Brown-Rot Fungus Postia placenta SB12.</title>
        <authorList>
            <consortium name="DOE Joint Genome Institute"/>
            <person name="Gaskell J."/>
            <person name="Kersten P."/>
            <person name="Larrondo L.F."/>
            <person name="Canessa P."/>
            <person name="Martinez D."/>
            <person name="Hibbett D."/>
            <person name="Schmoll M."/>
            <person name="Kubicek C.P."/>
            <person name="Martinez A.T."/>
            <person name="Yadav J."/>
            <person name="Master E."/>
            <person name="Magnuson J.K."/>
            <person name="James T."/>
            <person name="Yaver D."/>
            <person name="Berka R."/>
            <person name="Labutti K."/>
            <person name="Lipzen A."/>
            <person name="Aerts A."/>
            <person name="Barry K."/>
            <person name="Henrissat B."/>
            <person name="Blanchette R."/>
            <person name="Grigoriev I."/>
            <person name="Cullen D."/>
        </authorList>
    </citation>
    <scope>NUCLEOTIDE SEQUENCE [LARGE SCALE GENOMIC DNA]</scope>
    <source>
        <strain evidence="2 3">MAD-698-R-SB12</strain>
    </source>
</reference>
<feature type="region of interest" description="Disordered" evidence="1">
    <location>
        <begin position="1"/>
        <end position="60"/>
    </location>
</feature>
<dbReference type="OrthoDB" id="2560792at2759"/>
<dbReference type="Proteomes" id="UP000194127">
    <property type="component" value="Unassembled WGS sequence"/>
</dbReference>
<name>A0A1X6MN94_9APHY</name>
<evidence type="ECO:0000313" key="3">
    <source>
        <dbReference type="Proteomes" id="UP000194127"/>
    </source>
</evidence>
<organism evidence="2 3">
    <name type="scientific">Postia placenta MAD-698-R-SB12</name>
    <dbReference type="NCBI Taxonomy" id="670580"/>
    <lineage>
        <taxon>Eukaryota</taxon>
        <taxon>Fungi</taxon>
        <taxon>Dikarya</taxon>
        <taxon>Basidiomycota</taxon>
        <taxon>Agaricomycotina</taxon>
        <taxon>Agaricomycetes</taxon>
        <taxon>Polyporales</taxon>
        <taxon>Adustoporiaceae</taxon>
        <taxon>Rhodonia</taxon>
    </lineage>
</organism>